<evidence type="ECO:0008006" key="3">
    <source>
        <dbReference type="Google" id="ProtNLM"/>
    </source>
</evidence>
<dbReference type="AlphaFoldDB" id="A0AAP2RJ63"/>
<proteinExistence type="predicted"/>
<name>A0AAP2RJ63_9FIRM</name>
<organism evidence="1 2">
    <name type="scientific">Lientehia hominis</name>
    <dbReference type="NCBI Taxonomy" id="2897778"/>
    <lineage>
        <taxon>Bacteria</taxon>
        <taxon>Bacillati</taxon>
        <taxon>Bacillota</taxon>
        <taxon>Clostridia</taxon>
        <taxon>Lachnospirales</taxon>
        <taxon>Lachnospiraceae</taxon>
        <taxon>Lientehia</taxon>
    </lineage>
</organism>
<evidence type="ECO:0000313" key="2">
    <source>
        <dbReference type="Proteomes" id="UP001299265"/>
    </source>
</evidence>
<dbReference type="Proteomes" id="UP001299265">
    <property type="component" value="Unassembled WGS sequence"/>
</dbReference>
<comment type="caution">
    <text evidence="1">The sequence shown here is derived from an EMBL/GenBank/DDBJ whole genome shotgun (WGS) entry which is preliminary data.</text>
</comment>
<reference evidence="1 2" key="1">
    <citation type="submission" date="2021-11" db="EMBL/GenBank/DDBJ databases">
        <title>Lacrimispora sp. nov. NSJ-141 isolated from human feces.</title>
        <authorList>
            <person name="Abdugheni R."/>
        </authorList>
    </citation>
    <scope>NUCLEOTIDE SEQUENCE [LARGE SCALE GENOMIC DNA]</scope>
    <source>
        <strain evidence="1 2">NSJ-141</strain>
    </source>
</reference>
<sequence>MKRHPAVRYIIRSISFLCILFLLLTAAGDILAPKDNTHLGTYDYGGFYGLPKNTLDTAVIGDSNASEGIAVPELWGNYGYTCYTSGGAWHDASQSYRALKEILSCQKPKLVILETDTLYQGSGIAAAENSLKTMMESWFPSIRFHNRFKDLKAHDFISPKDYSWVPEMHGYSYRTEITPYSGDYMADTGASAPLDPTQLFYLNRIVSLCRKHHVKLLLLSIPSPNGWSMAKHKAVSAFAGSHGILFLDYNAALEKTGIDWQTDTRDTTHLNYSGARKVTVSLGEYLSQNYRLPDHRGQSGYEKWQEDYEAYRRTVPEN</sequence>
<keyword evidence="2" id="KW-1185">Reference proteome</keyword>
<evidence type="ECO:0000313" key="1">
    <source>
        <dbReference type="EMBL" id="MCD2493157.1"/>
    </source>
</evidence>
<dbReference type="Gene3D" id="3.40.50.1110">
    <property type="entry name" value="SGNH hydrolase"/>
    <property type="match status" value="1"/>
</dbReference>
<accession>A0AAP2RJ63</accession>
<protein>
    <recommendedName>
        <fullName evidence="3">SGNH/GDSL hydrolase family protein</fullName>
    </recommendedName>
</protein>
<gene>
    <name evidence="1" type="ORF">LQE92_11065</name>
</gene>
<dbReference type="SUPFAM" id="SSF52266">
    <property type="entry name" value="SGNH hydrolase"/>
    <property type="match status" value="1"/>
</dbReference>
<dbReference type="RefSeq" id="WP_231063022.1">
    <property type="nucleotide sequence ID" value="NZ_JAJNOR010000006.1"/>
</dbReference>
<dbReference type="InterPro" id="IPR036514">
    <property type="entry name" value="SGNH_hydro_sf"/>
</dbReference>
<dbReference type="EMBL" id="JAJNOR010000006">
    <property type="protein sequence ID" value="MCD2493157.1"/>
    <property type="molecule type" value="Genomic_DNA"/>
</dbReference>